<sequence>MTSHQDYPGREDDVHGGSDPTQTAAIEAAAAMDTLEATRRTLAPDPTVGAWPQLRWEPAGTVHIVEMWCFWCDRPMLWPADYAWHVVNPGDVFGDPAAPLTYLHPECVPALYNRQRLSRARHTLRTRHTRYQQARVAAYGTDGQREPDHDQHAAIDDLARGIADAAGELLDLLDDEPRL</sequence>
<feature type="compositionally biased region" description="Basic and acidic residues" evidence="1">
    <location>
        <begin position="7"/>
        <end position="16"/>
    </location>
</feature>
<proteinExistence type="predicted"/>
<evidence type="ECO:0000313" key="3">
    <source>
        <dbReference type="Proteomes" id="UP000199614"/>
    </source>
</evidence>
<name>A0A1I5H744_PSUAM</name>
<gene>
    <name evidence="2" type="ORF">SAMN05216207_10592</name>
</gene>
<reference evidence="2 3" key="1">
    <citation type="submission" date="2016-10" db="EMBL/GenBank/DDBJ databases">
        <authorList>
            <person name="de Groot N.N."/>
        </authorList>
    </citation>
    <scope>NUCLEOTIDE SEQUENCE [LARGE SCALE GENOMIC DNA]</scope>
    <source>
        <strain evidence="2 3">CGMCC 4.1877</strain>
    </source>
</reference>
<dbReference type="OrthoDB" id="9959593at2"/>
<accession>A0A1I5H744</accession>
<protein>
    <submittedName>
        <fullName evidence="2">Uncharacterized protein</fullName>
    </submittedName>
</protein>
<dbReference type="Proteomes" id="UP000199614">
    <property type="component" value="Unassembled WGS sequence"/>
</dbReference>
<keyword evidence="3" id="KW-1185">Reference proteome</keyword>
<feature type="region of interest" description="Disordered" evidence="1">
    <location>
        <begin position="1"/>
        <end position="20"/>
    </location>
</feature>
<dbReference type="AlphaFoldDB" id="A0A1I5H744"/>
<evidence type="ECO:0000256" key="1">
    <source>
        <dbReference type="SAM" id="MobiDB-lite"/>
    </source>
</evidence>
<organism evidence="2 3">
    <name type="scientific">Pseudonocardia ammonioxydans</name>
    <dbReference type="NCBI Taxonomy" id="260086"/>
    <lineage>
        <taxon>Bacteria</taxon>
        <taxon>Bacillati</taxon>
        <taxon>Actinomycetota</taxon>
        <taxon>Actinomycetes</taxon>
        <taxon>Pseudonocardiales</taxon>
        <taxon>Pseudonocardiaceae</taxon>
        <taxon>Pseudonocardia</taxon>
    </lineage>
</organism>
<dbReference type="EMBL" id="FOUY01000059">
    <property type="protein sequence ID" value="SFO44075.1"/>
    <property type="molecule type" value="Genomic_DNA"/>
</dbReference>
<dbReference type="RefSeq" id="WP_093355205.1">
    <property type="nucleotide sequence ID" value="NZ_FOUY01000059.1"/>
</dbReference>
<evidence type="ECO:0000313" key="2">
    <source>
        <dbReference type="EMBL" id="SFO44075.1"/>
    </source>
</evidence>